<evidence type="ECO:0000313" key="3">
    <source>
        <dbReference type="Proteomes" id="UP000277580"/>
    </source>
</evidence>
<dbReference type="AlphaFoldDB" id="A0A3N4KV90"/>
<evidence type="ECO:0000313" key="2">
    <source>
        <dbReference type="EMBL" id="RPB13172.1"/>
    </source>
</evidence>
<feature type="transmembrane region" description="Helical" evidence="1">
    <location>
        <begin position="7"/>
        <end position="26"/>
    </location>
</feature>
<keyword evidence="1" id="KW-0812">Transmembrane</keyword>
<sequence>MKEKSFLVLCFSFLVIGVFFLCQFRNWGSGSGGVWGFIIISLWLGARLGFRYEEFDTC</sequence>
<feature type="transmembrane region" description="Helical" evidence="1">
    <location>
        <begin position="32"/>
        <end position="50"/>
    </location>
</feature>
<keyword evidence="1" id="KW-1133">Transmembrane helix</keyword>
<organism evidence="2 3">
    <name type="scientific">Morchella conica CCBAS932</name>
    <dbReference type="NCBI Taxonomy" id="1392247"/>
    <lineage>
        <taxon>Eukaryota</taxon>
        <taxon>Fungi</taxon>
        <taxon>Dikarya</taxon>
        <taxon>Ascomycota</taxon>
        <taxon>Pezizomycotina</taxon>
        <taxon>Pezizomycetes</taxon>
        <taxon>Pezizales</taxon>
        <taxon>Morchellaceae</taxon>
        <taxon>Morchella</taxon>
    </lineage>
</organism>
<dbReference type="EMBL" id="ML119124">
    <property type="protein sequence ID" value="RPB13172.1"/>
    <property type="molecule type" value="Genomic_DNA"/>
</dbReference>
<proteinExistence type="predicted"/>
<reference evidence="2 3" key="1">
    <citation type="journal article" date="2018" name="Nat. Ecol. Evol.">
        <title>Pezizomycetes genomes reveal the molecular basis of ectomycorrhizal truffle lifestyle.</title>
        <authorList>
            <person name="Murat C."/>
            <person name="Payen T."/>
            <person name="Noel B."/>
            <person name="Kuo A."/>
            <person name="Morin E."/>
            <person name="Chen J."/>
            <person name="Kohler A."/>
            <person name="Krizsan K."/>
            <person name="Balestrini R."/>
            <person name="Da Silva C."/>
            <person name="Montanini B."/>
            <person name="Hainaut M."/>
            <person name="Levati E."/>
            <person name="Barry K.W."/>
            <person name="Belfiori B."/>
            <person name="Cichocki N."/>
            <person name="Clum A."/>
            <person name="Dockter R.B."/>
            <person name="Fauchery L."/>
            <person name="Guy J."/>
            <person name="Iotti M."/>
            <person name="Le Tacon F."/>
            <person name="Lindquist E.A."/>
            <person name="Lipzen A."/>
            <person name="Malagnac F."/>
            <person name="Mello A."/>
            <person name="Molinier V."/>
            <person name="Miyauchi S."/>
            <person name="Poulain J."/>
            <person name="Riccioni C."/>
            <person name="Rubini A."/>
            <person name="Sitrit Y."/>
            <person name="Splivallo R."/>
            <person name="Traeger S."/>
            <person name="Wang M."/>
            <person name="Zifcakova L."/>
            <person name="Wipf D."/>
            <person name="Zambonelli A."/>
            <person name="Paolocci F."/>
            <person name="Nowrousian M."/>
            <person name="Ottonello S."/>
            <person name="Baldrian P."/>
            <person name="Spatafora J.W."/>
            <person name="Henrissat B."/>
            <person name="Nagy L.G."/>
            <person name="Aury J.M."/>
            <person name="Wincker P."/>
            <person name="Grigoriev I.V."/>
            <person name="Bonfante P."/>
            <person name="Martin F.M."/>
        </authorList>
    </citation>
    <scope>NUCLEOTIDE SEQUENCE [LARGE SCALE GENOMIC DNA]</scope>
    <source>
        <strain evidence="2 3">CCBAS932</strain>
    </source>
</reference>
<keyword evidence="3" id="KW-1185">Reference proteome</keyword>
<dbReference type="InParanoid" id="A0A3N4KV90"/>
<evidence type="ECO:0000256" key="1">
    <source>
        <dbReference type="SAM" id="Phobius"/>
    </source>
</evidence>
<gene>
    <name evidence="2" type="ORF">P167DRAFT_535217</name>
</gene>
<dbReference type="Proteomes" id="UP000277580">
    <property type="component" value="Unassembled WGS sequence"/>
</dbReference>
<protein>
    <submittedName>
        <fullName evidence="2">Uncharacterized protein</fullName>
    </submittedName>
</protein>
<accession>A0A3N4KV90</accession>
<keyword evidence="1" id="KW-0472">Membrane</keyword>
<name>A0A3N4KV90_9PEZI</name>